<gene>
    <name evidence="5" type="ORF">ACFW88_16910</name>
</gene>
<feature type="region of interest" description="Disordered" evidence="2">
    <location>
        <begin position="245"/>
        <end position="267"/>
    </location>
</feature>
<feature type="domain" description="Novel STAND NTPase 1" evidence="4">
    <location>
        <begin position="265"/>
        <end position="683"/>
    </location>
</feature>
<dbReference type="PANTHER" id="PTHR19879:SF9">
    <property type="entry name" value="TRANSCRIPTION INITIATION FACTOR TFIID SUBUNIT 5"/>
    <property type="match status" value="1"/>
</dbReference>
<proteinExistence type="predicted"/>
<dbReference type="PANTHER" id="PTHR19879">
    <property type="entry name" value="TRANSCRIPTION INITIATION FACTOR TFIID"/>
    <property type="match status" value="1"/>
</dbReference>
<dbReference type="SUPFAM" id="SSF52129">
    <property type="entry name" value="Caspase-like"/>
    <property type="match status" value="1"/>
</dbReference>
<dbReference type="SUPFAM" id="SSF82171">
    <property type="entry name" value="DPP6 N-terminal domain-like"/>
    <property type="match status" value="1"/>
</dbReference>
<evidence type="ECO:0000313" key="5">
    <source>
        <dbReference type="EMBL" id="MFE1752192.1"/>
    </source>
</evidence>
<dbReference type="PROSITE" id="PS50082">
    <property type="entry name" value="WD_REPEATS_2"/>
    <property type="match status" value="2"/>
</dbReference>
<dbReference type="Pfam" id="PF00656">
    <property type="entry name" value="Peptidase_C14"/>
    <property type="match status" value="1"/>
</dbReference>
<dbReference type="SUPFAM" id="SSF50998">
    <property type="entry name" value="Quinoprotein alcohol dehydrogenase-like"/>
    <property type="match status" value="1"/>
</dbReference>
<dbReference type="InterPro" id="IPR001680">
    <property type="entry name" value="WD40_rpt"/>
</dbReference>
<evidence type="ECO:0000259" key="3">
    <source>
        <dbReference type="Pfam" id="PF00656"/>
    </source>
</evidence>
<dbReference type="InterPro" id="IPR015943">
    <property type="entry name" value="WD40/YVTN_repeat-like_dom_sf"/>
</dbReference>
<dbReference type="EMBL" id="JBHYTS010000023">
    <property type="protein sequence ID" value="MFE1752192.1"/>
    <property type="molecule type" value="Genomic_DNA"/>
</dbReference>
<feature type="domain" description="Peptidase C14 caspase" evidence="3">
    <location>
        <begin position="36"/>
        <end position="223"/>
    </location>
</feature>
<accession>A0ABW6H6E2</accession>
<evidence type="ECO:0000313" key="6">
    <source>
        <dbReference type="Proteomes" id="UP001599756"/>
    </source>
</evidence>
<dbReference type="InterPro" id="IPR027417">
    <property type="entry name" value="P-loop_NTPase"/>
</dbReference>
<feature type="region of interest" description="Disordered" evidence="2">
    <location>
        <begin position="334"/>
        <end position="355"/>
    </location>
</feature>
<sequence length="1532" mass="164019">MTDLAGAGVRVLLIATATHDGPTLPSVPSVTPTFHALRQALTERCGVPSAQLRAELDPPDAQAMAKAVAEEAGRADSVLLVYFVGHGLLDADGELYLAARGTDRLTPGLAGHQALSFAALRQALTASRAPSVVLILDCCFSGRPPLGRGTSVPAFSMDPAPGLYFIGSAEQLALAPPDAERTAFTGALVDVLTHGDPRAPRLLTLDLVHDAVFRTMRERQLPLPRRQAEGLTGSLVVAPNAAVPAVAPGDRTPPPGEPRAPGRCPYPGLKPFGPDDARLFRGRDHMVERLLATLDTPPDSPAGAGPWVLVGPSGSGKSSLLNAGLAHRLRHGVSPEAGDEAEPDSTAGADGAGRPARRAVLRLTPGAWPLRRLAVRLGMASEEAELLRARPEEAADAAARLLDGRPGQRLVLLVDQLEELFTLCPEEEQRTAFLRALTALATPVGEGPARASVVLALRADFYDRAAAHPDLLAALRDRQVLVEPMTAAELRAAIEQPAATTGLELDDGLADLVLHELGAADGGHPAAGALPLLSHALWATWRQGTGARLTFADYRAAGGIGQAIARTADELHDALDTEGGKTLRHILTRLVRVADDSADTAQPVERATLLHGLPEDTARQVLDRLTEARLVTLDQDTARLSHEALIRAWPRLREWVDADRDWLRDRQQLTDDAAAWERSGRDPSLLYRGRRLAGVQGRAEEASVRTQDLDRLPAEFMAASAHQQRRGTRRRRTAVAFLAVLALLASAGLAGSVIFQRQAEQAHRRDLARYLSAEAETLRAAEPGLAKQLSLLAYDTDHEAGRSALLNSRRTPGVINEQAPARDLATDGSGRVLAISTGDSVVLRFDGGSARIAADTVGPIALSRDGATLAAVTYGSDASTTATVRLWDTSRPNRPRQTAALRTDHTATALALGGDGKTLYAGLSTGEIRVWDIGDRSAPAALPSLRGLSERVDSLALSPWHDLLAGMSVDGRILLWTMTDPRRPRQSEALQGAPYDSASPDGPLHRVAFDRTGRLLAAPVVVARTEQSLGLWRLDTPGAPRRIHREGDSGQFVSGECLTSPLTSLAFSPAHQHVVGLCGYKWQAWVYATEPDTGLLFAGASMSLRSTSTAPGTVLFDPGMTRRVLVTSDRGVLVWYLSNVAEPGASGFLPLTPGTGAQLVYKAARGRQLIAVQGVGRNYLVDATELGNPSGGAKVLADTPAPDMLTGQDIALSADGRLLADVELYKDGKKPKTEYVGVRLRDTAKASGSPLATVGDELRNGVAVLRFSPAKPLLAVSDMNGWVDKNHSPPTLRLYDIADPRHPRQIAHIKKTVTELAFSPDGRTMILTDSPLRKPKGPGLGYGTRLEGWDVSDPAHPSRLWSRPLTKNAQFAYLAFRPDGRLLAVYQSNGQLRLWRMERGRPTRSLADMPIGDTGSRIAFSPDGTRLALINQKYDENSQDEASHPEIWDLRQPADPVRDSYLSGGRVSGFPALAFSPDGRRLAVLRDGAGVGLWDLGPAPLYDDLCRSTGDPISRQQWSRYLSGHPYRPPCR</sequence>
<dbReference type="NCBIfam" id="NF047832">
    <property type="entry name" value="caspase_w_EACC1"/>
    <property type="match status" value="1"/>
</dbReference>
<evidence type="ECO:0000256" key="2">
    <source>
        <dbReference type="SAM" id="MobiDB-lite"/>
    </source>
</evidence>
<dbReference type="InterPro" id="IPR011600">
    <property type="entry name" value="Pept_C14_caspase"/>
</dbReference>
<feature type="repeat" description="WD" evidence="1">
    <location>
        <begin position="1374"/>
        <end position="1405"/>
    </location>
</feature>
<dbReference type="InterPro" id="IPR011047">
    <property type="entry name" value="Quinoprotein_ADH-like_sf"/>
</dbReference>
<comment type="caution">
    <text evidence="5">The sequence shown here is derived from an EMBL/GenBank/DDBJ whole genome shotgun (WGS) entry which is preliminary data.</text>
</comment>
<keyword evidence="1" id="KW-0853">WD repeat</keyword>
<dbReference type="Proteomes" id="UP001599756">
    <property type="component" value="Unassembled WGS sequence"/>
</dbReference>
<organism evidence="5 6">
    <name type="scientific">Streptomyces anandii</name>
    <dbReference type="NCBI Taxonomy" id="285454"/>
    <lineage>
        <taxon>Bacteria</taxon>
        <taxon>Bacillati</taxon>
        <taxon>Actinomycetota</taxon>
        <taxon>Actinomycetes</taxon>
        <taxon>Kitasatosporales</taxon>
        <taxon>Streptomycetaceae</taxon>
        <taxon>Streptomyces</taxon>
    </lineage>
</organism>
<dbReference type="InterPro" id="IPR029030">
    <property type="entry name" value="Caspase-like_dom_sf"/>
</dbReference>
<dbReference type="Pfam" id="PF20703">
    <property type="entry name" value="nSTAND1"/>
    <property type="match status" value="1"/>
</dbReference>
<dbReference type="SUPFAM" id="SSF52540">
    <property type="entry name" value="P-loop containing nucleoside triphosphate hydrolases"/>
    <property type="match status" value="1"/>
</dbReference>
<dbReference type="RefSeq" id="WP_381807982.1">
    <property type="nucleotide sequence ID" value="NZ_JBHYTS010000023.1"/>
</dbReference>
<evidence type="ECO:0000259" key="4">
    <source>
        <dbReference type="Pfam" id="PF20703"/>
    </source>
</evidence>
<dbReference type="InterPro" id="IPR049052">
    <property type="entry name" value="nSTAND1"/>
</dbReference>
<feature type="repeat" description="WD" evidence="1">
    <location>
        <begin position="945"/>
        <end position="986"/>
    </location>
</feature>
<dbReference type="SMART" id="SM00320">
    <property type="entry name" value="WD40"/>
    <property type="match status" value="5"/>
</dbReference>
<keyword evidence="6" id="KW-1185">Reference proteome</keyword>
<name>A0ABW6H6E2_9ACTN</name>
<evidence type="ECO:0000256" key="1">
    <source>
        <dbReference type="PROSITE-ProRule" id="PRU00221"/>
    </source>
</evidence>
<protein>
    <submittedName>
        <fullName evidence="5">Caspase family protein</fullName>
    </submittedName>
</protein>
<reference evidence="5 6" key="1">
    <citation type="submission" date="2024-09" db="EMBL/GenBank/DDBJ databases">
        <title>The Natural Products Discovery Center: Release of the First 8490 Sequenced Strains for Exploring Actinobacteria Biosynthetic Diversity.</title>
        <authorList>
            <person name="Kalkreuter E."/>
            <person name="Kautsar S.A."/>
            <person name="Yang D."/>
            <person name="Bader C.D."/>
            <person name="Teijaro C.N."/>
            <person name="Fluegel L."/>
            <person name="Davis C.M."/>
            <person name="Simpson J.R."/>
            <person name="Lauterbach L."/>
            <person name="Steele A.D."/>
            <person name="Gui C."/>
            <person name="Meng S."/>
            <person name="Li G."/>
            <person name="Viehrig K."/>
            <person name="Ye F."/>
            <person name="Su P."/>
            <person name="Kiefer A.F."/>
            <person name="Nichols A."/>
            <person name="Cepeda A.J."/>
            <person name="Yan W."/>
            <person name="Fan B."/>
            <person name="Jiang Y."/>
            <person name="Adhikari A."/>
            <person name="Zheng C.-J."/>
            <person name="Schuster L."/>
            <person name="Cowan T.M."/>
            <person name="Smanski M.J."/>
            <person name="Chevrette M.G."/>
            <person name="De Carvalho L.P.S."/>
            <person name="Shen B."/>
        </authorList>
    </citation>
    <scope>NUCLEOTIDE SEQUENCE [LARGE SCALE GENOMIC DNA]</scope>
    <source>
        <strain evidence="5 6">NPDC059500</strain>
    </source>
</reference>
<dbReference type="Gene3D" id="3.40.50.1460">
    <property type="match status" value="1"/>
</dbReference>
<dbReference type="Gene3D" id="2.130.10.10">
    <property type="entry name" value="YVTN repeat-like/Quinoprotein amine dehydrogenase"/>
    <property type="match status" value="2"/>
</dbReference>